<feature type="binding site" evidence="6">
    <location>
        <position position="106"/>
    </location>
    <ligand>
        <name>S-adenosyl-L-methionine</name>
        <dbReference type="ChEBI" id="CHEBI:59789"/>
    </ligand>
</feature>
<evidence type="ECO:0000256" key="1">
    <source>
        <dbReference type="ARBA" id="ARBA00010396"/>
    </source>
</evidence>
<comment type="function">
    <text evidence="6">Specifically methylates the N4 position of cytidine in position 1402 (C1402) of 16S rRNA.</text>
</comment>
<protein>
    <recommendedName>
        <fullName evidence="6">Ribosomal RNA small subunit methyltransferase H</fullName>
        <ecNumber evidence="6">2.1.1.199</ecNumber>
    </recommendedName>
    <alternativeName>
        <fullName evidence="6">16S rRNA m(4)C1402 methyltransferase</fullName>
    </alternativeName>
    <alternativeName>
        <fullName evidence="6">rRNA (cytosine-N(4)-)-methyltransferase RsmH</fullName>
    </alternativeName>
</protein>
<dbReference type="PANTHER" id="PTHR11265">
    <property type="entry name" value="S-ADENOSYL-METHYLTRANSFERASE MRAW"/>
    <property type="match status" value="1"/>
</dbReference>
<keyword evidence="2 6" id="KW-0698">rRNA processing</keyword>
<dbReference type="Gene3D" id="1.10.150.170">
    <property type="entry name" value="Putative methyltransferase TM0872, insert domain"/>
    <property type="match status" value="1"/>
</dbReference>
<dbReference type="NCBIfam" id="TIGR00006">
    <property type="entry name" value="16S rRNA (cytosine(1402)-N(4))-methyltransferase RsmH"/>
    <property type="match status" value="1"/>
</dbReference>
<dbReference type="Proteomes" id="UP000462152">
    <property type="component" value="Unassembled WGS sequence"/>
</dbReference>
<dbReference type="AlphaFoldDB" id="A0A7K1LHG7"/>
<feature type="binding site" evidence="6">
    <location>
        <position position="113"/>
    </location>
    <ligand>
        <name>S-adenosyl-L-methionine</name>
        <dbReference type="ChEBI" id="CHEBI:59789"/>
    </ligand>
</feature>
<name>A0A7K1LHG7_9MICC</name>
<keyword evidence="5 6" id="KW-0949">S-adenosyl-L-methionine</keyword>
<evidence type="ECO:0000256" key="2">
    <source>
        <dbReference type="ARBA" id="ARBA00022552"/>
    </source>
</evidence>
<keyword evidence="9" id="KW-1185">Reference proteome</keyword>
<keyword evidence="6" id="KW-0963">Cytoplasm</keyword>
<dbReference type="InterPro" id="IPR023397">
    <property type="entry name" value="SAM-dep_MeTrfase_MraW_recog"/>
</dbReference>
<keyword evidence="3 6" id="KW-0489">Methyltransferase</keyword>
<keyword evidence="4 6" id="KW-0808">Transferase</keyword>
<dbReference type="SUPFAM" id="SSF53335">
    <property type="entry name" value="S-adenosyl-L-methionine-dependent methyltransferases"/>
    <property type="match status" value="1"/>
</dbReference>
<dbReference type="Pfam" id="PF01795">
    <property type="entry name" value="Methyltransf_5"/>
    <property type="match status" value="1"/>
</dbReference>
<organism evidence="8 9">
    <name type="scientific">Rothia koreensis</name>
    <dbReference type="NCBI Taxonomy" id="592378"/>
    <lineage>
        <taxon>Bacteria</taxon>
        <taxon>Bacillati</taxon>
        <taxon>Actinomycetota</taxon>
        <taxon>Actinomycetes</taxon>
        <taxon>Micrococcales</taxon>
        <taxon>Micrococcaceae</taxon>
        <taxon>Rothia</taxon>
    </lineage>
</organism>
<dbReference type="GO" id="GO:0071424">
    <property type="term" value="F:rRNA (cytosine-N4-)-methyltransferase activity"/>
    <property type="evidence" value="ECO:0007669"/>
    <property type="project" value="UniProtKB-UniRule"/>
</dbReference>
<sequence length="322" mass="35279">MRPAHERHVPVLLERCIGLLEPALQGSSPIVVDATLGMGGHTENLLDRFPRLTVIGIDRDPQAHALAAQRLKRFGSRFVPVQAVYDEISEVLSTRGIPSVDGVLFDLGVSSLQLDEKERGFAYSYDAPLDMRMNASDALTAEIIVNEYDENDLRRILRNWGEEKFAGRIAKALVEVRQEHRIATTGELVSILQKAIPAAAQRNSGHPAKRTFQALRIEVNGELETLERAVPDALNSLSVGGRVVAVSYHSLEDKIVKRAVAALAVSKAPKGFPVELEEHQPEVKVLTRGAEGPTDQEVDSNPRAASAKLRAAERIRESRTAA</sequence>
<proteinExistence type="inferred from homology"/>
<comment type="subcellular location">
    <subcellularLocation>
        <location evidence="6">Cytoplasm</location>
    </subcellularLocation>
</comment>
<accession>A0A7K1LHG7</accession>
<evidence type="ECO:0000256" key="6">
    <source>
        <dbReference type="HAMAP-Rule" id="MF_01007"/>
    </source>
</evidence>
<evidence type="ECO:0000256" key="7">
    <source>
        <dbReference type="SAM" id="MobiDB-lite"/>
    </source>
</evidence>
<dbReference type="OrthoDB" id="9806637at2"/>
<gene>
    <name evidence="6 8" type="primary">rsmH</name>
    <name evidence="8" type="ORF">GMA10_05320</name>
</gene>
<feature type="region of interest" description="Disordered" evidence="7">
    <location>
        <begin position="287"/>
        <end position="322"/>
    </location>
</feature>
<dbReference type="HAMAP" id="MF_01007">
    <property type="entry name" value="16SrRNA_methyltr_H"/>
    <property type="match status" value="1"/>
</dbReference>
<dbReference type="EMBL" id="WOGT01000002">
    <property type="protein sequence ID" value="MUN54635.1"/>
    <property type="molecule type" value="Genomic_DNA"/>
</dbReference>
<dbReference type="PANTHER" id="PTHR11265:SF0">
    <property type="entry name" value="12S RRNA N4-METHYLCYTIDINE METHYLTRANSFERASE"/>
    <property type="match status" value="1"/>
</dbReference>
<dbReference type="EC" id="2.1.1.199" evidence="6"/>
<dbReference type="PIRSF" id="PIRSF004486">
    <property type="entry name" value="MraW"/>
    <property type="match status" value="1"/>
</dbReference>
<dbReference type="GO" id="GO:0005737">
    <property type="term" value="C:cytoplasm"/>
    <property type="evidence" value="ECO:0007669"/>
    <property type="project" value="UniProtKB-SubCell"/>
</dbReference>
<comment type="catalytic activity">
    <reaction evidence="6">
        <text>cytidine(1402) in 16S rRNA + S-adenosyl-L-methionine = N(4)-methylcytidine(1402) in 16S rRNA + S-adenosyl-L-homocysteine + H(+)</text>
        <dbReference type="Rhea" id="RHEA:42928"/>
        <dbReference type="Rhea" id="RHEA-COMP:10286"/>
        <dbReference type="Rhea" id="RHEA-COMP:10287"/>
        <dbReference type="ChEBI" id="CHEBI:15378"/>
        <dbReference type="ChEBI" id="CHEBI:57856"/>
        <dbReference type="ChEBI" id="CHEBI:59789"/>
        <dbReference type="ChEBI" id="CHEBI:74506"/>
        <dbReference type="ChEBI" id="CHEBI:82748"/>
        <dbReference type="EC" id="2.1.1.199"/>
    </reaction>
</comment>
<evidence type="ECO:0000313" key="9">
    <source>
        <dbReference type="Proteomes" id="UP000462152"/>
    </source>
</evidence>
<dbReference type="SUPFAM" id="SSF81799">
    <property type="entry name" value="Putative methyltransferase TM0872, insert domain"/>
    <property type="match status" value="1"/>
</dbReference>
<dbReference type="InterPro" id="IPR029063">
    <property type="entry name" value="SAM-dependent_MTases_sf"/>
</dbReference>
<comment type="caution">
    <text evidence="8">The sequence shown here is derived from an EMBL/GenBank/DDBJ whole genome shotgun (WGS) entry which is preliminary data.</text>
</comment>
<feature type="binding site" evidence="6">
    <location>
        <begin position="39"/>
        <end position="41"/>
    </location>
    <ligand>
        <name>S-adenosyl-L-methionine</name>
        <dbReference type="ChEBI" id="CHEBI:59789"/>
    </ligand>
</feature>
<feature type="binding site" evidence="6">
    <location>
        <position position="85"/>
    </location>
    <ligand>
        <name>S-adenosyl-L-methionine</name>
        <dbReference type="ChEBI" id="CHEBI:59789"/>
    </ligand>
</feature>
<evidence type="ECO:0000256" key="3">
    <source>
        <dbReference type="ARBA" id="ARBA00022603"/>
    </source>
</evidence>
<dbReference type="Gene3D" id="3.40.50.150">
    <property type="entry name" value="Vaccinia Virus protein VP39"/>
    <property type="match status" value="1"/>
</dbReference>
<evidence type="ECO:0000256" key="4">
    <source>
        <dbReference type="ARBA" id="ARBA00022679"/>
    </source>
</evidence>
<dbReference type="InterPro" id="IPR002903">
    <property type="entry name" value="RsmH"/>
</dbReference>
<feature type="binding site" evidence="6">
    <location>
        <position position="58"/>
    </location>
    <ligand>
        <name>S-adenosyl-L-methionine</name>
        <dbReference type="ChEBI" id="CHEBI:59789"/>
    </ligand>
</feature>
<evidence type="ECO:0000256" key="5">
    <source>
        <dbReference type="ARBA" id="ARBA00022691"/>
    </source>
</evidence>
<feature type="compositionally biased region" description="Basic and acidic residues" evidence="7">
    <location>
        <begin position="310"/>
        <end position="322"/>
    </location>
</feature>
<evidence type="ECO:0000313" key="8">
    <source>
        <dbReference type="EMBL" id="MUN54635.1"/>
    </source>
</evidence>
<dbReference type="GO" id="GO:0070475">
    <property type="term" value="P:rRNA base methylation"/>
    <property type="evidence" value="ECO:0007669"/>
    <property type="project" value="UniProtKB-UniRule"/>
</dbReference>
<reference evidence="8 9" key="1">
    <citation type="submission" date="2019-12" db="EMBL/GenBank/DDBJ databases">
        <authorList>
            <person name="Li J."/>
            <person name="Shi Y."/>
            <person name="Xu G."/>
            <person name="Xiao D."/>
            <person name="Ran X."/>
        </authorList>
    </citation>
    <scope>NUCLEOTIDE SEQUENCE [LARGE SCALE GENOMIC DNA]</scope>
    <source>
        <strain evidence="8 9">JCM 15915</strain>
    </source>
</reference>
<comment type="similarity">
    <text evidence="1 6">Belongs to the methyltransferase superfamily. RsmH family.</text>
</comment>